<name>U4LLV6_PYROM</name>
<evidence type="ECO:0000256" key="5">
    <source>
        <dbReference type="SAM" id="MobiDB-lite"/>
    </source>
</evidence>
<evidence type="ECO:0000256" key="2">
    <source>
        <dbReference type="ARBA" id="ARBA00022448"/>
    </source>
</evidence>
<dbReference type="GO" id="GO:0005794">
    <property type="term" value="C:Golgi apparatus"/>
    <property type="evidence" value="ECO:0007669"/>
    <property type="project" value="UniProtKB-UniRule"/>
</dbReference>
<dbReference type="Proteomes" id="UP000018144">
    <property type="component" value="Unassembled WGS sequence"/>
</dbReference>
<feature type="compositionally biased region" description="Polar residues" evidence="5">
    <location>
        <begin position="1756"/>
        <end position="1773"/>
    </location>
</feature>
<dbReference type="GO" id="GO:0006869">
    <property type="term" value="P:lipid transport"/>
    <property type="evidence" value="ECO:0007669"/>
    <property type="project" value="UniProtKB-KW"/>
</dbReference>
<feature type="domain" description="Chorein N-terminal" evidence="6">
    <location>
        <begin position="1"/>
        <end position="880"/>
    </location>
</feature>
<dbReference type="Pfam" id="PF25037">
    <property type="entry name" value="VPS13_C"/>
    <property type="match status" value="1"/>
</dbReference>
<keyword evidence="2 4" id="KW-0813">Transport</keyword>
<dbReference type="EMBL" id="HF935433">
    <property type="protein sequence ID" value="CCX30310.1"/>
    <property type="molecule type" value="Genomic_DNA"/>
</dbReference>
<dbReference type="Pfam" id="PF25033">
    <property type="entry name" value="VPS13_M"/>
    <property type="match status" value="1"/>
</dbReference>
<dbReference type="OrthoDB" id="428159at2759"/>
<feature type="region of interest" description="Disordered" evidence="5">
    <location>
        <begin position="1545"/>
        <end position="1588"/>
    </location>
</feature>
<dbReference type="GO" id="GO:0006623">
    <property type="term" value="P:protein targeting to vacuole"/>
    <property type="evidence" value="ECO:0007669"/>
    <property type="project" value="TreeGrafter"/>
</dbReference>
<accession>U4LLV6</accession>
<keyword evidence="11" id="KW-1185">Reference proteome</keyword>
<dbReference type="Pfam" id="PF12624">
    <property type="entry name" value="VPS13_N"/>
    <property type="match status" value="1"/>
</dbReference>
<dbReference type="PANTHER" id="PTHR16166">
    <property type="entry name" value="VACUOLAR PROTEIN SORTING-ASSOCIATED PROTEIN VPS13"/>
    <property type="match status" value="1"/>
</dbReference>
<feature type="compositionally biased region" description="Basic and acidic residues" evidence="5">
    <location>
        <begin position="1718"/>
        <end position="1727"/>
    </location>
</feature>
<feature type="domain" description="VPS13-like middle region" evidence="7">
    <location>
        <begin position="1140"/>
        <end position="1892"/>
    </location>
</feature>
<evidence type="ECO:0000259" key="6">
    <source>
        <dbReference type="Pfam" id="PF12624"/>
    </source>
</evidence>
<feature type="compositionally biased region" description="Acidic residues" evidence="5">
    <location>
        <begin position="1545"/>
        <end position="1555"/>
    </location>
</feature>
<dbReference type="InterPro" id="IPR026847">
    <property type="entry name" value="VPS13"/>
</dbReference>
<dbReference type="Pfam" id="PF25036">
    <property type="entry name" value="VPS13_VAB"/>
    <property type="match status" value="1"/>
</dbReference>
<dbReference type="GO" id="GO:0007005">
    <property type="term" value="P:mitochondrion organization"/>
    <property type="evidence" value="ECO:0007669"/>
    <property type="project" value="TreeGrafter"/>
</dbReference>
<dbReference type="eggNOG" id="KOG1809">
    <property type="taxonomic scope" value="Eukaryota"/>
</dbReference>
<reference evidence="10 11" key="1">
    <citation type="journal article" date="2013" name="PLoS Genet.">
        <title>The genome and development-dependent transcriptomes of Pyronema confluens: a window into fungal evolution.</title>
        <authorList>
            <person name="Traeger S."/>
            <person name="Altegoer F."/>
            <person name="Freitag M."/>
            <person name="Gabaldon T."/>
            <person name="Kempken F."/>
            <person name="Kumar A."/>
            <person name="Marcet-Houben M."/>
            <person name="Poggeler S."/>
            <person name="Stajich J.E."/>
            <person name="Nowrousian M."/>
        </authorList>
    </citation>
    <scope>NUCLEOTIDE SEQUENCE [LARGE SCALE GENOMIC DNA]</scope>
    <source>
        <strain evidence="11">CBS 100304</strain>
        <tissue evidence="10">Vegetative mycelium</tissue>
    </source>
</reference>
<evidence type="ECO:0000256" key="4">
    <source>
        <dbReference type="PIRNR" id="PIRNR037235"/>
    </source>
</evidence>
<evidence type="ECO:0000259" key="7">
    <source>
        <dbReference type="Pfam" id="PF25033"/>
    </source>
</evidence>
<dbReference type="STRING" id="1076935.U4LLV6"/>
<dbReference type="InterPro" id="IPR009543">
    <property type="entry name" value="VPS13_VAB"/>
</dbReference>
<sequence length="3185" mass="359333">MLEGLISTIMNRFLGMYIKNFDSTQLNVGIWSGDVRLKNLELKKEALDQMKLPLNVLEGHLGQLTLQIPWSNLKGRPVKVLIEDVFLLAAPRSDQEYDEDEENRRRQAVKLEKLSNAELLQEKSTAGMTQEEEQKNQSFAASLTAKILDNLQITVKNIHIRYEDAISTEGHPFSLGFTLEEFSAISTNERWEPDFIQGHVEISHKLAKLSGLAIYWNTDTEQLSHKPHDEVVKAFRNLTGRDAENHQFVLKPVNGIGRIEMNKTNNNNRPRIKSQLLFDEIGFVLDEDQYRDLLQMIDLFHFYIRHQQYKKYQPKGVTVKEDPRAWFNFAIQAVLSQIHEKNRKWSWGYFKERRDDRKRYIELFKMQKRQEFMEPEDAEELHKLEFKLSYEDLRFYRSLARNQLRKEHALVPKKTEQKKAQGWGSYLASWVVAQPEEDETVMTDQQRKELYEAIEWDEQKALTEAIDLPRETVKMEVQASLKTGSFTLKRDPHGKNNAILSLLFDTFKARVLQRPDSVFGELSLGGLRLYDGTTEGTLYPQIIRVKNAPPSPAAETNRIKELGDEEDELADVQNETDPNNPFFRMSFEQNPLDQSADSAITIKMRSMEIIYNPRFVEEIYKFFKPPERHMESIGALMETAGATVEGLRQQTRAGLEFALEEHKTINAKLDLQAPLIIIPESCTEKRSNVLILDAGHVALSSDLVKREDIGDIQAKHRYSEEDWKHLESLMYDKFRLRLESTQVLIGPSIEEAVAQLQKDSDQKHLHIVDRINIDFILEISILPKAPNLTKFKMTGHLPVLQASMSDKKYKALMRIIDVAIPKLDDEETPKIVKKPVKEPVKKEPTTYADIRRASAFQFSTQQQELLLDEDSDDDDDDQFEEASDGIAPGFHQKNFEFKFTVDKLQGSLSRADPEGIKPDKELVTLVAEHFALDVSIRPYDLSAEVVLKSLNVEDLIDEDPSPDFKRIVTSDGLTKSSESPLFFVKYVQVKKESPEFMTVYDAIDKHIDVRVSTIDVVVTRKTVLTLLDFILTTFTNPDAPKPPPKTIEGSGDDVDDVAQPTQPTDQEMKIRIKIDLDSIALILNNDGIRLATLSMDSADVGIFVMGKTLRIGGHLGSFSLKDDINEGADEGSPFRQLVSIQGNELAEFRYETFDPEAKGSYPGFNSSIFLRSGSVKVNFVEEPFRKIIDFMVKFGRMQALFNAARQAAMNQASQIQNADKIHFDILVRTPIVVFPRVGSTESNGDLITAYLGELYAENTFAPLEDTEDSVIANKISAGVRKTRLTSEFHFEGELEELELLDQLDISFAMTYLEHIENSKRPDIEIEGSMSDLKLKLTQNQYKFLLDLSRAIPGVFAGEPDDQAQATELPRETEQAKQAQKPDDPRVNNPVVHLNPELGTSPDTWTKLDLVFKVGSIGMELYSGETDKPITDLEAASLSRAFLNNTNVKLRMISDGSMESEILIESFNIRDSRKQETNKFRKIMSSTHKEGSQFMASVTLSGGQERNLVALLTIDSPRVIFALDYIFTLRDFIMSGLPPAEDEPIAELEDDTESDEDSNKSDRRTSISTSRHSQSTSLSGASKQSAKKNNNGINVSFRANIVDAQVILIANPAITNSEAIVLGTKQILLSQQHALTLQVEKVGMFLCRMDNPDNTRLRILDDFTLKVSMDSRNIGPNSSLQSINVDVEPLVLRVSLRDILLAIQIFNKASEMSGAGKGKVTEGEEPKKIANSKNEASLKRRTASGRGPSTRMGKTKSVVTGRSNTSQKPLPGAATTSWIRREELKAEVEGMRVILIGDQHELPLMDLSVKRFTASIRDWSGDMVADTSIETFVNIYNFSKSAWEPLIEPWHLGFHMAKTSQPEKLSIDLYSRKMLEVTVTSQTIALITKAAQFMRQDEDILTKPRGSEAPYRIHNQTGYPLHVWAASEDLLNNSSMAIKLQDGETAPWRFEEWEKMRESLAPEGASGIVGVRLEESVFESIKEISVNREGEQLYTLRPMKDGVLHRLLCEVRLGTDSVKHITFRSPFVIENNTQIPVEMGILDPEGKHLIKVYKIVPGQSQPMPVEAAYHQSVVIRPDSGFGYTWSRERLFWRDLLKTPTKGITCQADVGQNAPPFYFQMHSKFPKNNATTNAYPNMKIRLSAPVEVENLLPYDFKFRIYDKNSKKEWTNFLRKGGLSPVHVVELSHLLLMSIEMQDTPYGESEFAIINSNDTEFDAETTLVTKDNQGLELKLKLHYYQIPDSGGAFRVSVYSPYIILNKTGLNMMVKSKSLLQSARVAAGQVQTGSATTHKTLPYMFSYPNDERQNRAVFKVGDSNWSRPQSFEAVGSISDVVLPSTTRQTEVHVGITVDEGEGKYKMTKIVTLTPRFILKSKLQETVHLREPGTGSNNIMILEPGALLPLHFLRSTHNKQLTLLFPGINNRWSAPFNISDLGSVHIKMHKHAQRQTLIRVDVLAEKSTIFLHLSMETRHWPFSMRNESTLEFTFWQSDPNQDDMDENKSDFKPVPYKLPPRSIMPYAWDFPAAKTKELVLCVNGKTRHIPLTEIGNLLPIKVDSLDANGQRTQKIIDVNVVATGPTQTLVLSNYKPSKSIYKVKSSHTPANASTASVSTTGFEVKDVDSGINLQVQLRFAGIGISLINRQIKEMAYITFRDLEFKYGSSLMYQTYSLIIKWIQIDNQLYGGLFPIIVYPSVVPKTGKEMDVHPSIHASATLVNDDSYGVTYIKYATFLMQQMTIEIDEDFIYALLDFSKIPGLGSDDREEGRLCDDSIDIPEPKNIDNGQDIYFELLNIQPAQIDLSLLRTDVVNAEDKTSSNNPLMFLLNILTMAIGNINDAPIKLNALMLENARVTVPVLLQRLQSHYTQEVLYQVHKILGSADFLGNPVGLFNNISSGVVDIFYEPYQGFIMTDRPQELGIGIAKGATMFVKKSVFGVSDSLSKFTGSISKGLAAATLDKQFQDRRRMSRSRNRPKHALYGVTAGANSFVSSLASGVGGLARKPLEGAEREGALGFFKGLGKGVVGVVTKPAIGVFDLASNVTEGIRNTTTVFDNDGLDRVRLTRYIGQDGVVRPYSQREALGQFWLKQLDNGKYFNEEYIAHLELPEQDVVVILTYTRIMLIKSKKLYCEWDVPLKELQTISMERTGIVLVLRGNRQGPFIPTKDESSRKFLFKKIGLAVNTFNSTAAVS</sequence>
<dbReference type="PIRSF" id="PIRSF037235">
    <property type="entry name" value="VPS13_fungi"/>
    <property type="match status" value="1"/>
</dbReference>
<evidence type="ECO:0000313" key="10">
    <source>
        <dbReference type="EMBL" id="CCX30310.1"/>
    </source>
</evidence>
<evidence type="ECO:0000259" key="9">
    <source>
        <dbReference type="Pfam" id="PF25037"/>
    </source>
</evidence>
<dbReference type="GO" id="GO:0045053">
    <property type="term" value="P:protein retention in Golgi apparatus"/>
    <property type="evidence" value="ECO:0007669"/>
    <property type="project" value="UniProtKB-UniRule"/>
</dbReference>
<feature type="domain" description="Vacuolar protein sorting-associated protein 13 VPS13 adaptor binding" evidence="8">
    <location>
        <begin position="1951"/>
        <end position="2525"/>
    </location>
</feature>
<dbReference type="OMA" id="SGWRPIR"/>
<dbReference type="InterPro" id="IPR026854">
    <property type="entry name" value="VPS13_N"/>
</dbReference>
<keyword evidence="4" id="KW-0333">Golgi apparatus</keyword>
<evidence type="ECO:0000256" key="3">
    <source>
        <dbReference type="ARBA" id="ARBA00023055"/>
    </source>
</evidence>
<evidence type="ECO:0000256" key="1">
    <source>
        <dbReference type="ARBA" id="ARBA00006545"/>
    </source>
</evidence>
<dbReference type="InterPro" id="IPR056747">
    <property type="entry name" value="VPS13-like_M"/>
</dbReference>
<proteinExistence type="inferred from homology"/>
<evidence type="ECO:0000259" key="8">
    <source>
        <dbReference type="Pfam" id="PF25036"/>
    </source>
</evidence>
<keyword evidence="3 4" id="KW-0445">Lipid transport</keyword>
<feature type="region of interest" description="Disordered" evidence="5">
    <location>
        <begin position="1713"/>
        <end position="1773"/>
    </location>
</feature>
<dbReference type="InterPro" id="IPR056748">
    <property type="entry name" value="VPS13-like_C"/>
</dbReference>
<organism evidence="10 11">
    <name type="scientific">Pyronema omphalodes (strain CBS 100304)</name>
    <name type="common">Pyronema confluens</name>
    <dbReference type="NCBI Taxonomy" id="1076935"/>
    <lineage>
        <taxon>Eukaryota</taxon>
        <taxon>Fungi</taxon>
        <taxon>Dikarya</taxon>
        <taxon>Ascomycota</taxon>
        <taxon>Pezizomycotina</taxon>
        <taxon>Pezizomycetes</taxon>
        <taxon>Pezizales</taxon>
        <taxon>Pyronemataceae</taxon>
        <taxon>Pyronema</taxon>
    </lineage>
</organism>
<dbReference type="GO" id="GO:0045324">
    <property type="term" value="P:late endosome to vacuole transport"/>
    <property type="evidence" value="ECO:0007669"/>
    <property type="project" value="UniProtKB-UniRule"/>
</dbReference>
<protein>
    <recommendedName>
        <fullName evidence="4">Vacuolar protein sorting-associated protein</fullName>
    </recommendedName>
</protein>
<comment type="similarity">
    <text evidence="1 4">Belongs to the VPS13 family.</text>
</comment>
<feature type="region of interest" description="Disordered" evidence="5">
    <location>
        <begin position="1362"/>
        <end position="1397"/>
    </location>
</feature>
<comment type="function">
    <text evidence="4">Mediates the transfer of lipids between membranes at organelle contact sites. May play a role in mitochondrial lipid homeostasis.</text>
</comment>
<dbReference type="InterPro" id="IPR017148">
    <property type="entry name" value="VPS13_fungi"/>
</dbReference>
<evidence type="ECO:0000313" key="11">
    <source>
        <dbReference type="Proteomes" id="UP000018144"/>
    </source>
</evidence>
<dbReference type="PANTHER" id="PTHR16166:SF93">
    <property type="entry name" value="INTERMEMBRANE LIPID TRANSFER PROTEIN VPS13"/>
    <property type="match status" value="1"/>
</dbReference>
<gene>
    <name evidence="10" type="ORF">PCON_08452</name>
</gene>
<feature type="compositionally biased region" description="Polar residues" evidence="5">
    <location>
        <begin position="1579"/>
        <end position="1588"/>
    </location>
</feature>
<feature type="compositionally biased region" description="Basic and acidic residues" evidence="5">
    <location>
        <begin position="1368"/>
        <end position="1385"/>
    </location>
</feature>
<feature type="compositionally biased region" description="Low complexity" evidence="5">
    <location>
        <begin position="1565"/>
        <end position="1578"/>
    </location>
</feature>
<feature type="domain" description="Intermembrane lipid transfer protein VPS13-like C-terminal" evidence="9">
    <location>
        <begin position="3055"/>
        <end position="3161"/>
    </location>
</feature>